<feature type="domain" description="DUF374" evidence="1">
    <location>
        <begin position="80"/>
        <end position="144"/>
    </location>
</feature>
<dbReference type="Pfam" id="PF04028">
    <property type="entry name" value="DUF374"/>
    <property type="match status" value="1"/>
</dbReference>
<dbReference type="OrthoDB" id="9810508at2"/>
<dbReference type="Proteomes" id="UP000239480">
    <property type="component" value="Unassembled WGS sequence"/>
</dbReference>
<reference evidence="2 3" key="1">
    <citation type="submission" date="2018-03" db="EMBL/GenBank/DDBJ databases">
        <title>Genomic Encyclopedia of Archaeal and Bacterial Type Strains, Phase II (KMG-II): from individual species to whole genera.</title>
        <authorList>
            <person name="Goeker M."/>
        </authorList>
    </citation>
    <scope>NUCLEOTIDE SEQUENCE [LARGE SCALE GENOMIC DNA]</scope>
    <source>
        <strain evidence="2 3">DSM 29328</strain>
    </source>
</reference>
<keyword evidence="3" id="KW-1185">Reference proteome</keyword>
<gene>
    <name evidence="2" type="ORF">CLV78_103174</name>
</gene>
<dbReference type="InterPro" id="IPR007172">
    <property type="entry name" value="DUF374"/>
</dbReference>
<name>A0A2T0RT16_9RHOB</name>
<dbReference type="EMBL" id="PVTD01000003">
    <property type="protein sequence ID" value="PRY24308.1"/>
    <property type="molecule type" value="Genomic_DNA"/>
</dbReference>
<proteinExistence type="predicted"/>
<evidence type="ECO:0000313" key="2">
    <source>
        <dbReference type="EMBL" id="PRY24308.1"/>
    </source>
</evidence>
<sequence length="240" mass="27126">MPKYAKRIRRRVESVLDSEAITGTATTLMARHIRRVCSRIDWTHVGRDDLAAEVRSGQPVIMALWHGRLAVAPNGWDPDWGRLCVVTSAARPGRMVGGVMQRFGLETMPMRDRKSNTATSLQVARMARDGVSMGFAVDGPEGPARIAKSVPIDWARLTGCPIWLYSNSVERYRILPKVWDNMFSPKPGGRGVMLYRKWEVEVPKRLDDSTRECLRQKLQDDLDALSLEADRMMGHPDRIN</sequence>
<protein>
    <recommendedName>
        <fullName evidence="1">DUF374 domain-containing protein</fullName>
    </recommendedName>
</protein>
<accession>A0A2T0RT16</accession>
<comment type="caution">
    <text evidence="2">The sequence shown here is derived from an EMBL/GenBank/DDBJ whole genome shotgun (WGS) entry which is preliminary data.</text>
</comment>
<evidence type="ECO:0000259" key="1">
    <source>
        <dbReference type="Pfam" id="PF04028"/>
    </source>
</evidence>
<dbReference type="AlphaFoldDB" id="A0A2T0RT16"/>
<evidence type="ECO:0000313" key="3">
    <source>
        <dbReference type="Proteomes" id="UP000239480"/>
    </source>
</evidence>
<organism evidence="2 3">
    <name type="scientific">Aliiruegeria haliotis</name>
    <dbReference type="NCBI Taxonomy" id="1280846"/>
    <lineage>
        <taxon>Bacteria</taxon>
        <taxon>Pseudomonadati</taxon>
        <taxon>Pseudomonadota</taxon>
        <taxon>Alphaproteobacteria</taxon>
        <taxon>Rhodobacterales</taxon>
        <taxon>Roseobacteraceae</taxon>
        <taxon>Aliiruegeria</taxon>
    </lineage>
</organism>